<dbReference type="SUPFAM" id="SSF49764">
    <property type="entry name" value="HSP20-like chaperones"/>
    <property type="match status" value="2"/>
</dbReference>
<dbReference type="GO" id="GO:0005829">
    <property type="term" value="C:cytosol"/>
    <property type="evidence" value="ECO:0007669"/>
    <property type="project" value="TreeGrafter"/>
</dbReference>
<dbReference type="GO" id="GO:0006457">
    <property type="term" value="P:protein folding"/>
    <property type="evidence" value="ECO:0007669"/>
    <property type="project" value="TreeGrafter"/>
</dbReference>
<dbReference type="InterPro" id="IPR045250">
    <property type="entry name" value="p23-like"/>
</dbReference>
<dbReference type="PROSITE" id="PS51203">
    <property type="entry name" value="CS"/>
    <property type="match status" value="1"/>
</dbReference>
<dbReference type="GO" id="GO:0051087">
    <property type="term" value="F:protein-folding chaperone binding"/>
    <property type="evidence" value="ECO:0007669"/>
    <property type="project" value="TreeGrafter"/>
</dbReference>
<protein>
    <recommendedName>
        <fullName evidence="3">CS domain-containing protein</fullName>
    </recommendedName>
</protein>
<reference evidence="4" key="1">
    <citation type="submission" date="2020-11" db="EMBL/GenBank/DDBJ databases">
        <title>Chlorella ohadii genome sequencing and assembly.</title>
        <authorList>
            <person name="Murik O."/>
            <person name="Treves H."/>
            <person name="Kedem I."/>
            <person name="Shotland Y."/>
            <person name="Kaplan A."/>
        </authorList>
    </citation>
    <scope>NUCLEOTIDE SEQUENCE</scope>
    <source>
        <strain evidence="4">1</strain>
    </source>
</reference>
<dbReference type="InterPro" id="IPR008978">
    <property type="entry name" value="HSP20-like_chaperone"/>
</dbReference>
<feature type="region of interest" description="Disordered" evidence="2">
    <location>
        <begin position="177"/>
        <end position="222"/>
    </location>
</feature>
<evidence type="ECO:0000259" key="3">
    <source>
        <dbReference type="PROSITE" id="PS51203"/>
    </source>
</evidence>
<evidence type="ECO:0000313" key="5">
    <source>
        <dbReference type="Proteomes" id="UP001205105"/>
    </source>
</evidence>
<dbReference type="PANTHER" id="PTHR22932:SF1">
    <property type="entry name" value="CO-CHAPERONE PROTEIN DAF-41"/>
    <property type="match status" value="1"/>
</dbReference>
<dbReference type="GO" id="GO:0051879">
    <property type="term" value="F:Hsp90 protein binding"/>
    <property type="evidence" value="ECO:0007669"/>
    <property type="project" value="InterPro"/>
</dbReference>
<comment type="similarity">
    <text evidence="1">Belongs to the p23/wos2 family.</text>
</comment>
<gene>
    <name evidence="4" type="ORF">COHA_003561</name>
</gene>
<feature type="domain" description="CS" evidence="3">
    <location>
        <begin position="2"/>
        <end position="137"/>
    </location>
</feature>
<dbReference type="Proteomes" id="UP001205105">
    <property type="component" value="Unassembled WGS sequence"/>
</dbReference>
<keyword evidence="5" id="KW-1185">Reference proteome</keyword>
<feature type="compositionally biased region" description="Acidic residues" evidence="2">
    <location>
        <begin position="195"/>
        <end position="215"/>
    </location>
</feature>
<evidence type="ECO:0000256" key="2">
    <source>
        <dbReference type="SAM" id="MobiDB-lite"/>
    </source>
</evidence>
<dbReference type="GO" id="GO:0005634">
    <property type="term" value="C:nucleus"/>
    <property type="evidence" value="ECO:0007669"/>
    <property type="project" value="TreeGrafter"/>
</dbReference>
<name>A0AAD5DRW6_9CHLO</name>
<dbReference type="InterPro" id="IPR007052">
    <property type="entry name" value="CS_dom"/>
</dbReference>
<dbReference type="GO" id="GO:0051131">
    <property type="term" value="P:chaperone-mediated protein complex assembly"/>
    <property type="evidence" value="ECO:0007669"/>
    <property type="project" value="TreeGrafter"/>
</dbReference>
<evidence type="ECO:0000313" key="4">
    <source>
        <dbReference type="EMBL" id="KAI7842815.1"/>
    </source>
</evidence>
<dbReference type="Gene3D" id="2.60.40.790">
    <property type="match status" value="1"/>
</dbReference>
<proteinExistence type="inferred from homology"/>
<dbReference type="CDD" id="cd06465">
    <property type="entry name" value="p23_hB-ind1_like"/>
    <property type="match status" value="1"/>
</dbReference>
<dbReference type="EMBL" id="JADXDR010000048">
    <property type="protein sequence ID" value="KAI7842815.1"/>
    <property type="molecule type" value="Genomic_DNA"/>
</dbReference>
<dbReference type="PANTHER" id="PTHR22932">
    <property type="entry name" value="TELOMERASE-BINDING PROTEIN P23 HSP90 CO-CHAPERONE"/>
    <property type="match status" value="1"/>
</dbReference>
<accession>A0AAD5DRW6</accession>
<comment type="caution">
    <text evidence="4">The sequence shown here is derived from an EMBL/GenBank/DDBJ whole genome shotgun (WGS) entry which is preliminary data.</text>
</comment>
<sequence>MPLSPTVLWAQRADRLLLTIDLQSCKDPQISITNDEAAKAGRVSFRGHAHSHATGPDEHAYQLDLELYGEVDEQDIKQAGVEETCGGRVGTHTLRLCCAQPGLYCLCNTSLVQLATDRYITLAIAKKGPQEHWPRLLKAAGKPAPNIKVDWDKWVDEDEEEEGDDKMGGFDLSQLQNFANFAGGPGGMDFSGGDLSDEEEEGKGDKAESDDDLPDLEPVPQQ</sequence>
<dbReference type="AlphaFoldDB" id="A0AAD5DRW6"/>
<evidence type="ECO:0000256" key="1">
    <source>
        <dbReference type="ARBA" id="ARBA00025733"/>
    </source>
</evidence>
<organism evidence="4 5">
    <name type="scientific">Chlorella ohadii</name>
    <dbReference type="NCBI Taxonomy" id="2649997"/>
    <lineage>
        <taxon>Eukaryota</taxon>
        <taxon>Viridiplantae</taxon>
        <taxon>Chlorophyta</taxon>
        <taxon>core chlorophytes</taxon>
        <taxon>Trebouxiophyceae</taxon>
        <taxon>Chlorellales</taxon>
        <taxon>Chlorellaceae</taxon>
        <taxon>Chlorella clade</taxon>
        <taxon>Chlorella</taxon>
    </lineage>
</organism>